<keyword evidence="5" id="KW-1185">Reference proteome</keyword>
<organism evidence="4 5">
    <name type="scientific">Saccharopolyspora shandongensis</name>
    <dbReference type="NCBI Taxonomy" id="418495"/>
    <lineage>
        <taxon>Bacteria</taxon>
        <taxon>Bacillati</taxon>
        <taxon>Actinomycetota</taxon>
        <taxon>Actinomycetes</taxon>
        <taxon>Pseudonocardiales</taxon>
        <taxon>Pseudonocardiaceae</taxon>
        <taxon>Saccharopolyspora</taxon>
    </lineage>
</organism>
<dbReference type="PROSITE" id="PS51257">
    <property type="entry name" value="PROKAR_LIPOPROTEIN"/>
    <property type="match status" value="1"/>
</dbReference>
<evidence type="ECO:0000256" key="2">
    <source>
        <dbReference type="SAM" id="SignalP"/>
    </source>
</evidence>
<dbReference type="RefSeq" id="WP_245761476.1">
    <property type="nucleotide sequence ID" value="NZ_FNOK01000035.1"/>
</dbReference>
<dbReference type="EMBL" id="FNOK01000035">
    <property type="protein sequence ID" value="SDY79193.1"/>
    <property type="molecule type" value="Genomic_DNA"/>
</dbReference>
<dbReference type="Gene3D" id="3.40.1000.10">
    <property type="entry name" value="Mog1/PsbP, alpha/beta/alpha sandwich"/>
    <property type="match status" value="1"/>
</dbReference>
<dbReference type="AlphaFoldDB" id="A0A1H3MRR1"/>
<feature type="signal peptide" evidence="2">
    <location>
        <begin position="1"/>
        <end position="24"/>
    </location>
</feature>
<sequence>MRRAMLALGITAALTTACSQTSQSAPTSTPPTSTTPITTTTPVQLPPDPQPTGAGPCPYLTNTFVADANGQRVSKVQISADKPHPACFFYALTGELQLTVRAYSGDPAVAKALVDKAAPVDTSNPATDEAGWQGGYQSTEGGAVYAVAKDGAAIIVTTNQKLTVKARTVAKQAIAALAL</sequence>
<keyword evidence="2" id="KW-0732">Signal</keyword>
<reference evidence="5" key="1">
    <citation type="submission" date="2016-10" db="EMBL/GenBank/DDBJ databases">
        <authorList>
            <person name="Varghese N."/>
            <person name="Submissions S."/>
        </authorList>
    </citation>
    <scope>NUCLEOTIDE SEQUENCE [LARGE SCALE GENOMIC DNA]</scope>
    <source>
        <strain evidence="5">CGMCC 4.3530</strain>
    </source>
</reference>
<evidence type="ECO:0000313" key="5">
    <source>
        <dbReference type="Proteomes" id="UP000199529"/>
    </source>
</evidence>
<name>A0A1H3MRR1_9PSEU</name>
<dbReference type="InterPro" id="IPR018567">
    <property type="entry name" value="DUF2020"/>
</dbReference>
<dbReference type="InterPro" id="IPR016123">
    <property type="entry name" value="Mog1/PsbP_a/b/a-sand"/>
</dbReference>
<feature type="domain" description="DUF2020" evidence="3">
    <location>
        <begin position="52"/>
        <end position="179"/>
    </location>
</feature>
<proteinExistence type="predicted"/>
<protein>
    <recommendedName>
        <fullName evidence="3">DUF2020 domain-containing protein</fullName>
    </recommendedName>
</protein>
<gene>
    <name evidence="4" type="ORF">SAMN05216215_103527</name>
</gene>
<evidence type="ECO:0000259" key="3">
    <source>
        <dbReference type="Pfam" id="PF09449"/>
    </source>
</evidence>
<accession>A0A1H3MRR1</accession>
<feature type="compositionally biased region" description="Low complexity" evidence="1">
    <location>
        <begin position="19"/>
        <end position="42"/>
    </location>
</feature>
<dbReference type="SUPFAM" id="SSF55724">
    <property type="entry name" value="Mog1p/PsbP-like"/>
    <property type="match status" value="1"/>
</dbReference>
<evidence type="ECO:0000313" key="4">
    <source>
        <dbReference type="EMBL" id="SDY79193.1"/>
    </source>
</evidence>
<dbReference type="Proteomes" id="UP000199529">
    <property type="component" value="Unassembled WGS sequence"/>
</dbReference>
<feature type="chain" id="PRO_5011444859" description="DUF2020 domain-containing protein" evidence="2">
    <location>
        <begin position="25"/>
        <end position="179"/>
    </location>
</feature>
<dbReference type="STRING" id="418495.SAMN05216215_103527"/>
<evidence type="ECO:0000256" key="1">
    <source>
        <dbReference type="SAM" id="MobiDB-lite"/>
    </source>
</evidence>
<dbReference type="Pfam" id="PF09449">
    <property type="entry name" value="DUF2020"/>
    <property type="match status" value="1"/>
</dbReference>
<feature type="region of interest" description="Disordered" evidence="1">
    <location>
        <begin position="19"/>
        <end position="55"/>
    </location>
</feature>